<name>A0ABV0SNA6_9TELE</name>
<keyword evidence="2" id="KW-1185">Reference proteome</keyword>
<gene>
    <name evidence="1" type="ORF">ILYODFUR_019529</name>
</gene>
<dbReference type="Proteomes" id="UP001482620">
    <property type="component" value="Unassembled WGS sequence"/>
</dbReference>
<evidence type="ECO:0000313" key="1">
    <source>
        <dbReference type="EMBL" id="MEQ2221819.1"/>
    </source>
</evidence>
<protein>
    <submittedName>
        <fullName evidence="1">Uncharacterized protein</fullName>
    </submittedName>
</protein>
<proteinExistence type="predicted"/>
<dbReference type="EMBL" id="JAHRIQ010001961">
    <property type="protein sequence ID" value="MEQ2221819.1"/>
    <property type="molecule type" value="Genomic_DNA"/>
</dbReference>
<sequence length="90" mass="10157">MLFIIYESSNIEGPTKVLISCTIGDVRGGKIDVFQVSPTERKLLSRPRCSLMDYIALLTWGHLRILEKRNWTLFLKRGASGFSPVLITST</sequence>
<comment type="caution">
    <text evidence="1">The sequence shown here is derived from an EMBL/GenBank/DDBJ whole genome shotgun (WGS) entry which is preliminary data.</text>
</comment>
<accession>A0ABV0SNA6</accession>
<reference evidence="1 2" key="1">
    <citation type="submission" date="2021-06" db="EMBL/GenBank/DDBJ databases">
        <authorList>
            <person name="Palmer J.M."/>
        </authorList>
    </citation>
    <scope>NUCLEOTIDE SEQUENCE [LARGE SCALE GENOMIC DNA]</scope>
    <source>
        <strain evidence="2">if_2019</strain>
        <tissue evidence="1">Muscle</tissue>
    </source>
</reference>
<organism evidence="1 2">
    <name type="scientific">Ilyodon furcidens</name>
    <name type="common">goldbreast splitfin</name>
    <dbReference type="NCBI Taxonomy" id="33524"/>
    <lineage>
        <taxon>Eukaryota</taxon>
        <taxon>Metazoa</taxon>
        <taxon>Chordata</taxon>
        <taxon>Craniata</taxon>
        <taxon>Vertebrata</taxon>
        <taxon>Euteleostomi</taxon>
        <taxon>Actinopterygii</taxon>
        <taxon>Neopterygii</taxon>
        <taxon>Teleostei</taxon>
        <taxon>Neoteleostei</taxon>
        <taxon>Acanthomorphata</taxon>
        <taxon>Ovalentaria</taxon>
        <taxon>Atherinomorphae</taxon>
        <taxon>Cyprinodontiformes</taxon>
        <taxon>Goodeidae</taxon>
        <taxon>Ilyodon</taxon>
    </lineage>
</organism>
<evidence type="ECO:0000313" key="2">
    <source>
        <dbReference type="Proteomes" id="UP001482620"/>
    </source>
</evidence>